<keyword evidence="4" id="KW-1185">Reference proteome</keyword>
<gene>
    <name evidence="3" type="ORF">CVE23_15385</name>
</gene>
<sequence>MFSIREIQPADSEQVIALHFAGLRESGSLSPDTSLDADLYAIAEHYPQHRARFLVAVTTEAEPEYVIGMGAIRLLSDSVCEIKRMRVAAGFRQGGIAQAILDQLFAFAQSIDGVRSMILDTAEAQTAAQRLYEKNGFVLDSRKDIGGIASLIYKKTLR</sequence>
<evidence type="ECO:0000259" key="2">
    <source>
        <dbReference type="PROSITE" id="PS51186"/>
    </source>
</evidence>
<evidence type="ECO:0000313" key="3">
    <source>
        <dbReference type="EMBL" id="ATZ95236.1"/>
    </source>
</evidence>
<accession>A0A2K8QP29</accession>
<dbReference type="InterPro" id="IPR000182">
    <property type="entry name" value="GNAT_dom"/>
</dbReference>
<keyword evidence="1 3" id="KW-0808">Transferase</keyword>
<protein>
    <submittedName>
        <fullName evidence="3">N-acetyltransferase</fullName>
    </submittedName>
</protein>
<dbReference type="Proteomes" id="UP000231901">
    <property type="component" value="Chromosome"/>
</dbReference>
<dbReference type="PROSITE" id="PS51186">
    <property type="entry name" value="GNAT"/>
    <property type="match status" value="1"/>
</dbReference>
<evidence type="ECO:0000313" key="4">
    <source>
        <dbReference type="Proteomes" id="UP000231901"/>
    </source>
</evidence>
<evidence type="ECO:0000256" key="1">
    <source>
        <dbReference type="ARBA" id="ARBA00022679"/>
    </source>
</evidence>
<dbReference type="PANTHER" id="PTHR13947:SF37">
    <property type="entry name" value="LD18367P"/>
    <property type="match status" value="1"/>
</dbReference>
<dbReference type="PANTHER" id="PTHR13947">
    <property type="entry name" value="GNAT FAMILY N-ACETYLTRANSFERASE"/>
    <property type="match status" value="1"/>
</dbReference>
<dbReference type="KEGG" id="dfn:CVE23_15385"/>
<dbReference type="GeneID" id="66565709"/>
<dbReference type="InterPro" id="IPR016181">
    <property type="entry name" value="Acyl_CoA_acyltransferase"/>
</dbReference>
<dbReference type="RefSeq" id="WP_100849856.1">
    <property type="nucleotide sequence ID" value="NZ_BMJF01000002.1"/>
</dbReference>
<dbReference type="InterPro" id="IPR050769">
    <property type="entry name" value="NAT_camello-type"/>
</dbReference>
<reference evidence="4" key="1">
    <citation type="journal article" date="2018" name="Genome Announc.">
        <title>Complete genome sequence of a Dickeya fangzhongdai type strain causing bleeding canker of pear tree trunks.</title>
        <authorList>
            <person name="Zhao Y."/>
            <person name="Tian Y."/>
            <person name="Li X."/>
            <person name="Hu B."/>
        </authorList>
    </citation>
    <scope>NUCLEOTIDE SEQUENCE [LARGE SCALE GENOMIC DNA]</scope>
    <source>
        <strain evidence="4">DSM 101947</strain>
    </source>
</reference>
<dbReference type="Gene3D" id="3.40.630.30">
    <property type="match status" value="1"/>
</dbReference>
<proteinExistence type="predicted"/>
<dbReference type="EMBL" id="CP025003">
    <property type="protein sequence ID" value="ATZ95236.1"/>
    <property type="molecule type" value="Genomic_DNA"/>
</dbReference>
<dbReference type="AlphaFoldDB" id="A0A2K8QP29"/>
<dbReference type="GO" id="GO:0008080">
    <property type="term" value="F:N-acetyltransferase activity"/>
    <property type="evidence" value="ECO:0007669"/>
    <property type="project" value="InterPro"/>
</dbReference>
<dbReference type="SUPFAM" id="SSF55729">
    <property type="entry name" value="Acyl-CoA N-acyltransferases (Nat)"/>
    <property type="match status" value="1"/>
</dbReference>
<name>A0A2K8QP29_9GAMM</name>
<organism evidence="3 4">
    <name type="scientific">Dickeya fangzhongdai</name>
    <dbReference type="NCBI Taxonomy" id="1778540"/>
    <lineage>
        <taxon>Bacteria</taxon>
        <taxon>Pseudomonadati</taxon>
        <taxon>Pseudomonadota</taxon>
        <taxon>Gammaproteobacteria</taxon>
        <taxon>Enterobacterales</taxon>
        <taxon>Pectobacteriaceae</taxon>
        <taxon>Dickeya</taxon>
    </lineage>
</organism>
<feature type="domain" description="N-acetyltransferase" evidence="2">
    <location>
        <begin position="2"/>
        <end position="158"/>
    </location>
</feature>
<dbReference type="Pfam" id="PF00583">
    <property type="entry name" value="Acetyltransf_1"/>
    <property type="match status" value="1"/>
</dbReference>